<protein>
    <submittedName>
        <fullName evidence="2">Uncharacterized protein</fullName>
    </submittedName>
</protein>
<reference evidence="2" key="1">
    <citation type="submission" date="2022-10" db="EMBL/GenBank/DDBJ databases">
        <title>The WGS of Solirubrobacter ginsenosidimutans DSM 21036.</title>
        <authorList>
            <person name="Jiang Z."/>
        </authorList>
    </citation>
    <scope>NUCLEOTIDE SEQUENCE</scope>
    <source>
        <strain evidence="2">DSM 21036</strain>
    </source>
</reference>
<comment type="caution">
    <text evidence="2">The sequence shown here is derived from an EMBL/GenBank/DDBJ whole genome shotgun (WGS) entry which is preliminary data.</text>
</comment>
<gene>
    <name evidence="2" type="ORF">OM076_22910</name>
</gene>
<proteinExistence type="predicted"/>
<dbReference type="EMBL" id="JAPDOD010000023">
    <property type="protein sequence ID" value="MDA0163143.1"/>
    <property type="molecule type" value="Genomic_DNA"/>
</dbReference>
<sequence>MLRSADLTESPWKQGSYIPELDLLRDLLKLTLGSAQRSGRIAKGLDAWIAHELRRAGFLHDAVWPRTRRPRILPADLADIEAAIDELVAAMEDAEATGPRLTPARVRRAIRNLNDKRLGEKDAYILGDFYAKQVDVVISSWRRGPELLVSTKTMFSSYRNNFKNRHEEAVGEVSTLRRRHPMAAMGFVFLVRSNIYDNEGDYGLLQNILTRLRRPGETFDATMLLVAEWDEADPAGTVRPVDQPDPSLDAGTFFADLVKATTERTPAGEHAEVRRRREGEPKGGLPDITAAEIEDIDADD</sequence>
<dbReference type="RefSeq" id="WP_270042386.1">
    <property type="nucleotide sequence ID" value="NZ_JAPDOD010000023.1"/>
</dbReference>
<feature type="region of interest" description="Disordered" evidence="1">
    <location>
        <begin position="260"/>
        <end position="300"/>
    </location>
</feature>
<dbReference type="Proteomes" id="UP001149140">
    <property type="component" value="Unassembled WGS sequence"/>
</dbReference>
<evidence type="ECO:0000313" key="2">
    <source>
        <dbReference type="EMBL" id="MDA0163143.1"/>
    </source>
</evidence>
<accession>A0A9X3MXE5</accession>
<keyword evidence="3" id="KW-1185">Reference proteome</keyword>
<evidence type="ECO:0000313" key="3">
    <source>
        <dbReference type="Proteomes" id="UP001149140"/>
    </source>
</evidence>
<name>A0A9X3MXE5_9ACTN</name>
<evidence type="ECO:0000256" key="1">
    <source>
        <dbReference type="SAM" id="MobiDB-lite"/>
    </source>
</evidence>
<organism evidence="2 3">
    <name type="scientific">Solirubrobacter ginsenosidimutans</name>
    <dbReference type="NCBI Taxonomy" id="490573"/>
    <lineage>
        <taxon>Bacteria</taxon>
        <taxon>Bacillati</taxon>
        <taxon>Actinomycetota</taxon>
        <taxon>Thermoleophilia</taxon>
        <taxon>Solirubrobacterales</taxon>
        <taxon>Solirubrobacteraceae</taxon>
        <taxon>Solirubrobacter</taxon>
    </lineage>
</organism>
<dbReference type="AlphaFoldDB" id="A0A9X3MXE5"/>
<feature type="compositionally biased region" description="Basic and acidic residues" evidence="1">
    <location>
        <begin position="266"/>
        <end position="281"/>
    </location>
</feature>